<sequence>MACRRKVRGGHVGPPGRVHEDGEATLVKGNLVRNCWGIFSTLKLDMPYVKRVKNYQSRKKIPPRVDFCEALVMEMRLPPVSEQSVPHTLPLCHTLDLLTTCQKTKDDVVDSP</sequence>
<proteinExistence type="predicted"/>
<dbReference type="AlphaFoldDB" id="A0A2I0U872"/>
<reference evidence="3" key="2">
    <citation type="submission" date="2017-12" db="EMBL/GenBank/DDBJ databases">
        <title>Genome sequence of the Bar-tailed Godwit (Limosa lapponica baueri).</title>
        <authorList>
            <person name="Lima N.C.B."/>
            <person name="Parody-Merino A.M."/>
            <person name="Battley P.F."/>
            <person name="Fidler A.E."/>
            <person name="Prosdocimi F."/>
        </authorList>
    </citation>
    <scope>NUCLEOTIDE SEQUENCE [LARGE SCALE GENOMIC DNA]</scope>
</reference>
<evidence type="ECO:0000256" key="1">
    <source>
        <dbReference type="SAM" id="MobiDB-lite"/>
    </source>
</evidence>
<evidence type="ECO:0000313" key="2">
    <source>
        <dbReference type="EMBL" id="PKU42266.1"/>
    </source>
</evidence>
<accession>A0A2I0U872</accession>
<feature type="region of interest" description="Disordered" evidence="1">
    <location>
        <begin position="1"/>
        <end position="21"/>
    </location>
</feature>
<evidence type="ECO:0000313" key="3">
    <source>
        <dbReference type="Proteomes" id="UP000233556"/>
    </source>
</evidence>
<protein>
    <submittedName>
        <fullName evidence="2">Uncharacterized protein</fullName>
    </submittedName>
</protein>
<reference evidence="3" key="1">
    <citation type="submission" date="2017-11" db="EMBL/GenBank/DDBJ databases">
        <authorList>
            <person name="Lima N.C."/>
            <person name="Parody-Merino A.M."/>
            <person name="Battley P.F."/>
            <person name="Fidler A.E."/>
            <person name="Prosdocimi F."/>
        </authorList>
    </citation>
    <scope>NUCLEOTIDE SEQUENCE [LARGE SCALE GENOMIC DNA]</scope>
</reference>
<name>A0A2I0U872_LIMLA</name>
<keyword evidence="3" id="KW-1185">Reference proteome</keyword>
<dbReference type="Proteomes" id="UP000233556">
    <property type="component" value="Unassembled WGS sequence"/>
</dbReference>
<organism evidence="2 3">
    <name type="scientific">Limosa lapponica baueri</name>
    <dbReference type="NCBI Taxonomy" id="1758121"/>
    <lineage>
        <taxon>Eukaryota</taxon>
        <taxon>Metazoa</taxon>
        <taxon>Chordata</taxon>
        <taxon>Craniata</taxon>
        <taxon>Vertebrata</taxon>
        <taxon>Euteleostomi</taxon>
        <taxon>Archelosauria</taxon>
        <taxon>Archosauria</taxon>
        <taxon>Dinosauria</taxon>
        <taxon>Saurischia</taxon>
        <taxon>Theropoda</taxon>
        <taxon>Coelurosauria</taxon>
        <taxon>Aves</taxon>
        <taxon>Neognathae</taxon>
        <taxon>Neoaves</taxon>
        <taxon>Charadriiformes</taxon>
        <taxon>Scolopacidae</taxon>
        <taxon>Limosa</taxon>
    </lineage>
</organism>
<dbReference type="EMBL" id="KZ506012">
    <property type="protein sequence ID" value="PKU42266.1"/>
    <property type="molecule type" value="Genomic_DNA"/>
</dbReference>
<gene>
    <name evidence="2" type="ORF">llap_7420</name>
</gene>